<evidence type="ECO:0000256" key="10">
    <source>
        <dbReference type="ARBA" id="ARBA00022777"/>
    </source>
</evidence>
<keyword evidence="7" id="KW-0808">Transferase</keyword>
<dbReference type="SUPFAM" id="SSF55874">
    <property type="entry name" value="ATPase domain of HSP90 chaperone/DNA topoisomerase II/histidine kinase"/>
    <property type="match status" value="1"/>
</dbReference>
<dbReference type="SUPFAM" id="SSF55785">
    <property type="entry name" value="PYP-like sensor domain (PAS domain)"/>
    <property type="match status" value="1"/>
</dbReference>
<dbReference type="GO" id="GO:0005524">
    <property type="term" value="F:ATP binding"/>
    <property type="evidence" value="ECO:0007669"/>
    <property type="project" value="UniProtKB-KW"/>
</dbReference>
<protein>
    <recommendedName>
        <fullName evidence="4">histidine kinase</fullName>
        <ecNumber evidence="4">2.7.13.3</ecNumber>
    </recommendedName>
</protein>
<evidence type="ECO:0000256" key="12">
    <source>
        <dbReference type="ARBA" id="ARBA00022989"/>
    </source>
</evidence>
<dbReference type="RefSeq" id="WP_371730138.1">
    <property type="nucleotide sequence ID" value="NZ_JBGOOT010000004.1"/>
</dbReference>
<keyword evidence="18" id="KW-1185">Reference proteome</keyword>
<comment type="caution">
    <text evidence="17">The sequence shown here is derived from an EMBL/GenBank/DDBJ whole genome shotgun (WGS) entry which is preliminary data.</text>
</comment>
<evidence type="ECO:0000256" key="13">
    <source>
        <dbReference type="ARBA" id="ARBA00023012"/>
    </source>
</evidence>
<evidence type="ECO:0000256" key="11">
    <source>
        <dbReference type="ARBA" id="ARBA00022840"/>
    </source>
</evidence>
<dbReference type="Gene3D" id="3.30.565.10">
    <property type="entry name" value="Histidine kinase-like ATPase, C-terminal domain"/>
    <property type="match status" value="1"/>
</dbReference>
<dbReference type="InterPro" id="IPR029151">
    <property type="entry name" value="Sensor-like_sf"/>
</dbReference>
<dbReference type="InterPro" id="IPR039506">
    <property type="entry name" value="SPOB_a"/>
</dbReference>
<dbReference type="InterPro" id="IPR036890">
    <property type="entry name" value="HATPase_C_sf"/>
</dbReference>
<evidence type="ECO:0000256" key="8">
    <source>
        <dbReference type="ARBA" id="ARBA00022692"/>
    </source>
</evidence>
<comment type="subcellular location">
    <subcellularLocation>
        <location evidence="2">Cell inner membrane</location>
    </subcellularLocation>
    <subcellularLocation>
        <location evidence="3">Cell membrane</location>
        <topology evidence="3">Multi-pass membrane protein</topology>
    </subcellularLocation>
</comment>
<proteinExistence type="predicted"/>
<evidence type="ECO:0000256" key="5">
    <source>
        <dbReference type="ARBA" id="ARBA00022475"/>
    </source>
</evidence>
<dbReference type="Pfam" id="PF02518">
    <property type="entry name" value="HATPase_c"/>
    <property type="match status" value="1"/>
</dbReference>
<dbReference type="SUPFAM" id="SSF103190">
    <property type="entry name" value="Sensory domain-like"/>
    <property type="match status" value="1"/>
</dbReference>
<dbReference type="EC" id="2.7.13.3" evidence="4"/>
<evidence type="ECO:0000256" key="2">
    <source>
        <dbReference type="ARBA" id="ARBA00004533"/>
    </source>
</evidence>
<keyword evidence="14 15" id="KW-0472">Membrane</keyword>
<keyword evidence="6" id="KW-0597">Phosphoprotein</keyword>
<evidence type="ECO:0000256" key="7">
    <source>
        <dbReference type="ARBA" id="ARBA00022679"/>
    </source>
</evidence>
<dbReference type="InterPro" id="IPR000014">
    <property type="entry name" value="PAS"/>
</dbReference>
<reference evidence="17 18" key="1">
    <citation type="submission" date="2024-06" db="EMBL/GenBank/DDBJ databases">
        <authorList>
            <person name="Steensen K."/>
            <person name="Seneca J."/>
            <person name="Bartlau N."/>
            <person name="Yu A.X."/>
            <person name="Polz M.F."/>
        </authorList>
    </citation>
    <scope>NUCLEOTIDE SEQUENCE [LARGE SCALE GENOMIC DNA]</scope>
    <source>
        <strain evidence="17 18">FF146</strain>
    </source>
</reference>
<dbReference type="Pfam" id="PF14689">
    <property type="entry name" value="SPOB_a"/>
    <property type="match status" value="1"/>
</dbReference>
<evidence type="ECO:0000256" key="4">
    <source>
        <dbReference type="ARBA" id="ARBA00012438"/>
    </source>
</evidence>
<keyword evidence="9" id="KW-0547">Nucleotide-binding</keyword>
<evidence type="ECO:0000256" key="15">
    <source>
        <dbReference type="SAM" id="Phobius"/>
    </source>
</evidence>
<dbReference type="InterPro" id="IPR004358">
    <property type="entry name" value="Sig_transdc_His_kin-like_C"/>
</dbReference>
<feature type="transmembrane region" description="Helical" evidence="15">
    <location>
        <begin position="12"/>
        <end position="35"/>
    </location>
</feature>
<name>A0ABV4M5G5_9VIBR</name>
<dbReference type="InterPro" id="IPR016120">
    <property type="entry name" value="Sig_transdc_His_kin_SpoOB"/>
</dbReference>
<evidence type="ECO:0000256" key="1">
    <source>
        <dbReference type="ARBA" id="ARBA00000085"/>
    </source>
</evidence>
<dbReference type="PANTHER" id="PTHR43547:SF10">
    <property type="entry name" value="SENSOR HISTIDINE KINASE DCUS"/>
    <property type="match status" value="1"/>
</dbReference>
<dbReference type="InterPro" id="IPR035965">
    <property type="entry name" value="PAS-like_dom_sf"/>
</dbReference>
<keyword evidence="8 15" id="KW-0812">Transmembrane</keyword>
<feature type="domain" description="Histidine kinase" evidence="16">
    <location>
        <begin position="339"/>
        <end position="542"/>
    </location>
</feature>
<keyword evidence="11 17" id="KW-0067">ATP-binding</keyword>
<evidence type="ECO:0000256" key="9">
    <source>
        <dbReference type="ARBA" id="ARBA00022741"/>
    </source>
</evidence>
<dbReference type="InterPro" id="IPR005467">
    <property type="entry name" value="His_kinase_dom"/>
</dbReference>
<dbReference type="Gene3D" id="3.30.450.20">
    <property type="entry name" value="PAS domain"/>
    <property type="match status" value="2"/>
</dbReference>
<evidence type="ECO:0000256" key="3">
    <source>
        <dbReference type="ARBA" id="ARBA00004651"/>
    </source>
</evidence>
<organism evidence="17 18">
    <name type="scientific">Vibrio cortegadensis</name>
    <dbReference type="NCBI Taxonomy" id="1328770"/>
    <lineage>
        <taxon>Bacteria</taxon>
        <taxon>Pseudomonadati</taxon>
        <taxon>Pseudomonadota</taxon>
        <taxon>Gammaproteobacteria</taxon>
        <taxon>Vibrionales</taxon>
        <taxon>Vibrionaceae</taxon>
        <taxon>Vibrio</taxon>
    </lineage>
</organism>
<dbReference type="PANTHER" id="PTHR43547">
    <property type="entry name" value="TWO-COMPONENT HISTIDINE KINASE"/>
    <property type="match status" value="1"/>
</dbReference>
<sequence>MKWRQISFRKRMLIIMTLSGLIELLILSAAGFAYIKHSQEKEIGLKALGVASFLAKSDAVVNLIETRDFRAMNSADVQDRYRKLTEMIGAAFIVIGDHEGVRLVHPVDQRLGKPMKGGDNARALIHGEAYVSIAQGSLGRSVRGKAAIFNRDGDVIGVVSVGYLLDTLQDKIEPYLAFLILMALLVVAANALLSSYASRRFQKAILGFEPEEIGRLYVELDVTMSTIKEGIISIDSNGILRSINKSACQILDIDRKSSLNQPLTKVLPDSDLNKLLKSGEHDHDIELYLKQKRLIANRSPIVVEGKVVGAVSSFRLRDEINELTEQLSQTKEYADLLRSQTHEHQNKLNTISGLVQMGELDAVQNLIGQETEHYQALIEFLRETIKDPLIAGMLLGKTERARELGLVLKVEEGSRLEVMPTWLNSDDVVTVLGNLIDNAFDATMSVINSDQHISPDRRIIEVSLSDFGNEIILEVDDQGCGLPHDLDTTTLTNKGVSSKAKHNRGVGLYLVKTLADRYHGQLEMTSDKEYGTRMTVYLPKESQL</sequence>
<dbReference type="CDD" id="cd00130">
    <property type="entry name" value="PAS"/>
    <property type="match status" value="1"/>
</dbReference>
<evidence type="ECO:0000259" key="16">
    <source>
        <dbReference type="PROSITE" id="PS50109"/>
    </source>
</evidence>
<comment type="catalytic activity">
    <reaction evidence="1">
        <text>ATP + protein L-histidine = ADP + protein N-phospho-L-histidine.</text>
        <dbReference type="EC" id="2.7.13.3"/>
    </reaction>
</comment>
<dbReference type="Gene3D" id="1.10.287.130">
    <property type="match status" value="1"/>
</dbReference>
<evidence type="ECO:0000256" key="6">
    <source>
        <dbReference type="ARBA" id="ARBA00022553"/>
    </source>
</evidence>
<accession>A0ABV4M5G5</accession>
<keyword evidence="10" id="KW-0418">Kinase</keyword>
<keyword evidence="12 15" id="KW-1133">Transmembrane helix</keyword>
<dbReference type="Proteomes" id="UP001569153">
    <property type="component" value="Unassembled WGS sequence"/>
</dbReference>
<dbReference type="PROSITE" id="PS50109">
    <property type="entry name" value="HIS_KIN"/>
    <property type="match status" value="1"/>
</dbReference>
<feature type="transmembrane region" description="Helical" evidence="15">
    <location>
        <begin position="175"/>
        <end position="193"/>
    </location>
</feature>
<dbReference type="SUPFAM" id="SSF55890">
    <property type="entry name" value="Sporulation response regulatory protein Spo0B"/>
    <property type="match status" value="1"/>
</dbReference>
<evidence type="ECO:0000313" key="18">
    <source>
        <dbReference type="Proteomes" id="UP001569153"/>
    </source>
</evidence>
<keyword evidence="5" id="KW-1003">Cell membrane</keyword>
<keyword evidence="13" id="KW-0902">Two-component regulatory system</keyword>
<gene>
    <name evidence="17" type="ORF">ACED38_07695</name>
</gene>
<dbReference type="Pfam" id="PF17203">
    <property type="entry name" value="sCache_3_2"/>
    <property type="match status" value="1"/>
</dbReference>
<evidence type="ECO:0000256" key="14">
    <source>
        <dbReference type="ARBA" id="ARBA00023136"/>
    </source>
</evidence>
<dbReference type="InterPro" id="IPR033463">
    <property type="entry name" value="sCache_3"/>
</dbReference>
<evidence type="ECO:0000313" key="17">
    <source>
        <dbReference type="EMBL" id="MEZ8194769.1"/>
    </source>
</evidence>
<dbReference type="PRINTS" id="PR00344">
    <property type="entry name" value="BCTRLSENSOR"/>
</dbReference>
<dbReference type="EMBL" id="JBGOOT010000004">
    <property type="protein sequence ID" value="MEZ8194769.1"/>
    <property type="molecule type" value="Genomic_DNA"/>
</dbReference>
<dbReference type="SMART" id="SM00387">
    <property type="entry name" value="HATPase_c"/>
    <property type="match status" value="1"/>
</dbReference>
<dbReference type="InterPro" id="IPR003594">
    <property type="entry name" value="HATPase_dom"/>
</dbReference>